<name>A0A6G0WF60_9STRA</name>
<dbReference type="PANTHER" id="PTHR19303:SF73">
    <property type="entry name" value="PROTEIN PDC2"/>
    <property type="match status" value="1"/>
</dbReference>
<comment type="caution">
    <text evidence="2">The sequence shown here is derived from an EMBL/GenBank/DDBJ whole genome shotgun (WGS) entry which is preliminary data.</text>
</comment>
<organism evidence="2 3">
    <name type="scientific">Aphanomyces euteiches</name>
    <dbReference type="NCBI Taxonomy" id="100861"/>
    <lineage>
        <taxon>Eukaryota</taxon>
        <taxon>Sar</taxon>
        <taxon>Stramenopiles</taxon>
        <taxon>Oomycota</taxon>
        <taxon>Saprolegniomycetes</taxon>
        <taxon>Saprolegniales</taxon>
        <taxon>Verrucalvaceae</taxon>
        <taxon>Aphanomyces</taxon>
    </lineage>
</organism>
<accession>A0A6G0WF60</accession>
<dbReference type="GO" id="GO:0005634">
    <property type="term" value="C:nucleus"/>
    <property type="evidence" value="ECO:0007669"/>
    <property type="project" value="TreeGrafter"/>
</dbReference>
<evidence type="ECO:0000259" key="1">
    <source>
        <dbReference type="Pfam" id="PF03184"/>
    </source>
</evidence>
<dbReference type="PANTHER" id="PTHR19303">
    <property type="entry name" value="TRANSPOSON"/>
    <property type="match status" value="1"/>
</dbReference>
<gene>
    <name evidence="2" type="ORF">Ae201684_015689</name>
</gene>
<dbReference type="VEuPathDB" id="FungiDB:AeMF1_005013"/>
<feature type="domain" description="DDE-1" evidence="1">
    <location>
        <begin position="68"/>
        <end position="226"/>
    </location>
</feature>
<protein>
    <recommendedName>
        <fullName evidence="1">DDE-1 domain-containing protein</fullName>
    </recommendedName>
</protein>
<dbReference type="InterPro" id="IPR004875">
    <property type="entry name" value="DDE_SF_endonuclease_dom"/>
</dbReference>
<evidence type="ECO:0000313" key="2">
    <source>
        <dbReference type="EMBL" id="KAF0725919.1"/>
    </source>
</evidence>
<dbReference type="InterPro" id="IPR050863">
    <property type="entry name" value="CenT-Element_Derived"/>
</dbReference>
<dbReference type="Pfam" id="PF03184">
    <property type="entry name" value="DDE_1"/>
    <property type="match status" value="1"/>
</dbReference>
<sequence>MRLRARPGESFSVHREAIEAGRTWLKKVTSEFSRANTFNFDETALYYSAFPKRSICSQAMSGFKNDKSSLTVGLGANADGTEKLEPVFIGKSKEPLCVRGAGGFGAIDLQYYDAKKGWMTGKIFQAWLERLEEQFKAAHRHILLLVDNVSSHRLSSVQLEFVHVVFLPPRTTSVLQPMDAGVIAAFKKTYKGRQMEVALERFSNGVEVSKCFKFDILEAMKMSKKSLGSPQSQHNIKLMAPHWYSSGRE</sequence>
<dbReference type="Proteomes" id="UP000481153">
    <property type="component" value="Unassembled WGS sequence"/>
</dbReference>
<reference evidence="2 3" key="1">
    <citation type="submission" date="2019-07" db="EMBL/GenBank/DDBJ databases">
        <title>Genomics analysis of Aphanomyces spp. identifies a new class of oomycete effector associated with host adaptation.</title>
        <authorList>
            <person name="Gaulin E."/>
        </authorList>
    </citation>
    <scope>NUCLEOTIDE SEQUENCE [LARGE SCALE GENOMIC DNA]</scope>
    <source>
        <strain evidence="2 3">ATCC 201684</strain>
    </source>
</reference>
<dbReference type="EMBL" id="VJMJ01000230">
    <property type="protein sequence ID" value="KAF0725919.1"/>
    <property type="molecule type" value="Genomic_DNA"/>
</dbReference>
<evidence type="ECO:0000313" key="3">
    <source>
        <dbReference type="Proteomes" id="UP000481153"/>
    </source>
</evidence>
<dbReference type="AlphaFoldDB" id="A0A6G0WF60"/>
<keyword evidence="3" id="KW-1185">Reference proteome</keyword>
<dbReference type="GO" id="GO:0003677">
    <property type="term" value="F:DNA binding"/>
    <property type="evidence" value="ECO:0007669"/>
    <property type="project" value="TreeGrafter"/>
</dbReference>
<proteinExistence type="predicted"/>